<keyword evidence="5 10" id="KW-0808">Transferase</keyword>
<evidence type="ECO:0000256" key="4">
    <source>
        <dbReference type="ARBA" id="ARBA00022576"/>
    </source>
</evidence>
<comment type="cofactor">
    <cofactor evidence="1">
        <name>pyridoxal 5'-phosphate</name>
        <dbReference type="ChEBI" id="CHEBI:597326"/>
    </cofactor>
</comment>
<evidence type="ECO:0000256" key="8">
    <source>
        <dbReference type="SAM" id="MobiDB-lite"/>
    </source>
</evidence>
<dbReference type="GO" id="GO:0006520">
    <property type="term" value="P:amino acid metabolic process"/>
    <property type="evidence" value="ECO:0007669"/>
    <property type="project" value="InterPro"/>
</dbReference>
<accession>A0A857C3J3</accession>
<proteinExistence type="inferred from homology"/>
<dbReference type="CDD" id="cd00609">
    <property type="entry name" value="AAT_like"/>
    <property type="match status" value="1"/>
</dbReference>
<evidence type="ECO:0000259" key="9">
    <source>
        <dbReference type="Pfam" id="PF00155"/>
    </source>
</evidence>
<dbReference type="EMBL" id="CP046908">
    <property type="protein sequence ID" value="QGZ33580.1"/>
    <property type="molecule type" value="Genomic_DNA"/>
</dbReference>
<evidence type="ECO:0000256" key="3">
    <source>
        <dbReference type="ARBA" id="ARBA00012753"/>
    </source>
</evidence>
<protein>
    <recommendedName>
        <fullName evidence="3">aspartate transaminase</fullName>
        <ecNumber evidence="3">2.6.1.1</ecNumber>
    </recommendedName>
</protein>
<name>A0A857C3J3_9HYPH</name>
<evidence type="ECO:0000256" key="6">
    <source>
        <dbReference type="ARBA" id="ARBA00022898"/>
    </source>
</evidence>
<dbReference type="InterPro" id="IPR050596">
    <property type="entry name" value="AspAT/PAT-like"/>
</dbReference>
<evidence type="ECO:0000256" key="7">
    <source>
        <dbReference type="ARBA" id="ARBA00049185"/>
    </source>
</evidence>
<dbReference type="InterPro" id="IPR004839">
    <property type="entry name" value="Aminotransferase_I/II_large"/>
</dbReference>
<dbReference type="PANTHER" id="PTHR46383">
    <property type="entry name" value="ASPARTATE AMINOTRANSFERASE"/>
    <property type="match status" value="1"/>
</dbReference>
<keyword evidence="6" id="KW-0663">Pyridoxal phosphate</keyword>
<feature type="domain" description="Aminotransferase class I/classII large" evidence="9">
    <location>
        <begin position="68"/>
        <end position="402"/>
    </location>
</feature>
<dbReference type="InterPro" id="IPR015421">
    <property type="entry name" value="PyrdxlP-dep_Trfase_major"/>
</dbReference>
<dbReference type="SUPFAM" id="SSF53383">
    <property type="entry name" value="PLP-dependent transferases"/>
    <property type="match status" value="1"/>
</dbReference>
<comment type="catalytic activity">
    <reaction evidence="7">
        <text>L-aspartate + 2-oxoglutarate = oxaloacetate + L-glutamate</text>
        <dbReference type="Rhea" id="RHEA:21824"/>
        <dbReference type="ChEBI" id="CHEBI:16452"/>
        <dbReference type="ChEBI" id="CHEBI:16810"/>
        <dbReference type="ChEBI" id="CHEBI:29985"/>
        <dbReference type="ChEBI" id="CHEBI:29991"/>
        <dbReference type="EC" id="2.6.1.1"/>
    </reaction>
</comment>
<dbReference type="EC" id="2.6.1.1" evidence="3"/>
<dbReference type="PRINTS" id="PR00753">
    <property type="entry name" value="ACCSYNTHASE"/>
</dbReference>
<feature type="region of interest" description="Disordered" evidence="8">
    <location>
        <begin position="1"/>
        <end position="31"/>
    </location>
</feature>
<keyword evidence="4 10" id="KW-0032">Aminotransferase</keyword>
<dbReference type="KEGG" id="siw:GH266_03125"/>
<dbReference type="Pfam" id="PF00155">
    <property type="entry name" value="Aminotran_1_2"/>
    <property type="match status" value="1"/>
</dbReference>
<dbReference type="AlphaFoldDB" id="A0A857C3J3"/>
<gene>
    <name evidence="10" type="ORF">GH266_03125</name>
</gene>
<organism evidence="10 11">
    <name type="scientific">Stappia indica</name>
    <dbReference type="NCBI Taxonomy" id="538381"/>
    <lineage>
        <taxon>Bacteria</taxon>
        <taxon>Pseudomonadati</taxon>
        <taxon>Pseudomonadota</taxon>
        <taxon>Alphaproteobacteria</taxon>
        <taxon>Hyphomicrobiales</taxon>
        <taxon>Stappiaceae</taxon>
        <taxon>Stappia</taxon>
    </lineage>
</organism>
<sequence>MRREMGRRGRVPQIAAQTEHRTLSMSHPSRRSEVEPFLAMDVLSRANTLEAEGRHILHMEVGQPGAAAPAPVLAAARAALEGGRIGYTEARGLASLRQAIAGYYRDTHGLDVPLSRIVATTGSSAGFNLAFLAAFDVGDRVAITAPGYPAYRNILKALGLVPVEIEVGADTRWALTPELLEAAHREGPLKGVLVASPANPTGTMMTPQALKALSDACEALDIRFISDEIYHGLVFDGEQETALSFTDKAIVINSFSKYYCMTGWRIGWMVLPEDLVRPVERIAQSLYISPPELSQRAAAAAFDARDELEAVKAGYARNRALLLERMPQLGFTELLPVDGAFYLYAGIRPFANDSLAFASRLLEEAGIAATPGPDFDPVNGRSYMRFSFAGDHAVITEAVERLADWLSRAG</sequence>
<dbReference type="GO" id="GO:0004069">
    <property type="term" value="F:L-aspartate:2-oxoglutarate aminotransferase activity"/>
    <property type="evidence" value="ECO:0007669"/>
    <property type="project" value="UniProtKB-EC"/>
</dbReference>
<dbReference type="PANTHER" id="PTHR46383:SF2">
    <property type="entry name" value="AMINOTRANSFERASE"/>
    <property type="match status" value="1"/>
</dbReference>
<dbReference type="GO" id="GO:0030170">
    <property type="term" value="F:pyridoxal phosphate binding"/>
    <property type="evidence" value="ECO:0007669"/>
    <property type="project" value="InterPro"/>
</dbReference>
<evidence type="ECO:0000256" key="5">
    <source>
        <dbReference type="ARBA" id="ARBA00022679"/>
    </source>
</evidence>
<evidence type="ECO:0000313" key="11">
    <source>
        <dbReference type="Proteomes" id="UP000435648"/>
    </source>
</evidence>
<comment type="similarity">
    <text evidence="2">Belongs to the class-I pyridoxal-phosphate-dependent aminotransferase family.</text>
</comment>
<dbReference type="InterPro" id="IPR015424">
    <property type="entry name" value="PyrdxlP-dep_Trfase"/>
</dbReference>
<dbReference type="Gene3D" id="3.40.640.10">
    <property type="entry name" value="Type I PLP-dependent aspartate aminotransferase-like (Major domain)"/>
    <property type="match status" value="1"/>
</dbReference>
<dbReference type="OrthoDB" id="9763453at2"/>
<evidence type="ECO:0000256" key="2">
    <source>
        <dbReference type="ARBA" id="ARBA00007441"/>
    </source>
</evidence>
<evidence type="ECO:0000256" key="1">
    <source>
        <dbReference type="ARBA" id="ARBA00001933"/>
    </source>
</evidence>
<dbReference type="Proteomes" id="UP000435648">
    <property type="component" value="Chromosome"/>
</dbReference>
<reference evidence="10 11" key="1">
    <citation type="submission" date="2019-12" db="EMBL/GenBank/DDBJ databases">
        <title>The genome of Stappia indica PHM037.</title>
        <authorList>
            <person name="Kacar D."/>
            <person name="Galan B."/>
            <person name="Canedo L."/>
            <person name="Rodriguez P."/>
            <person name="de la Calle F."/>
            <person name="Garcia J.L."/>
        </authorList>
    </citation>
    <scope>NUCLEOTIDE SEQUENCE [LARGE SCALE GENOMIC DNA]</scope>
    <source>
        <strain evidence="10 11">PHM037</strain>
    </source>
</reference>
<evidence type="ECO:0000313" key="10">
    <source>
        <dbReference type="EMBL" id="QGZ33580.1"/>
    </source>
</evidence>